<dbReference type="InterPro" id="IPR029045">
    <property type="entry name" value="ClpP/crotonase-like_dom_sf"/>
</dbReference>
<dbReference type="PANTHER" id="PTHR32060">
    <property type="entry name" value="TAIL-SPECIFIC PROTEASE"/>
    <property type="match status" value="1"/>
</dbReference>
<organism evidence="8 9">
    <name type="scientific">Coprococcus ammoniilyticus</name>
    <dbReference type="NCBI Taxonomy" id="2981785"/>
    <lineage>
        <taxon>Bacteria</taxon>
        <taxon>Bacillati</taxon>
        <taxon>Bacillota</taxon>
        <taxon>Clostridia</taxon>
        <taxon>Lachnospirales</taxon>
        <taxon>Lachnospiraceae</taxon>
        <taxon>Coprococcus</taxon>
    </lineage>
</organism>
<dbReference type="SUPFAM" id="SSF52096">
    <property type="entry name" value="ClpP/crotonase"/>
    <property type="match status" value="1"/>
</dbReference>
<evidence type="ECO:0000313" key="8">
    <source>
        <dbReference type="EMBL" id="MEQ2452806.1"/>
    </source>
</evidence>
<evidence type="ECO:0000313" key="9">
    <source>
        <dbReference type="Proteomes" id="UP001482186"/>
    </source>
</evidence>
<keyword evidence="4 5" id="KW-0720">Serine protease</keyword>
<dbReference type="NCBIfam" id="TIGR00225">
    <property type="entry name" value="prc"/>
    <property type="match status" value="1"/>
</dbReference>
<dbReference type="InterPro" id="IPR036034">
    <property type="entry name" value="PDZ_sf"/>
</dbReference>
<protein>
    <submittedName>
        <fullName evidence="8">S41 family peptidase</fullName>
    </submittedName>
</protein>
<comment type="caution">
    <text evidence="8">The sequence shown here is derived from an EMBL/GenBank/DDBJ whole genome shotgun (WGS) entry which is preliminary data.</text>
</comment>
<dbReference type="Gene3D" id="2.30.42.10">
    <property type="match status" value="1"/>
</dbReference>
<evidence type="ECO:0000256" key="2">
    <source>
        <dbReference type="ARBA" id="ARBA00022670"/>
    </source>
</evidence>
<keyword evidence="9" id="KW-1185">Reference proteome</keyword>
<feature type="domain" description="PDZ" evidence="6">
    <location>
        <begin position="126"/>
        <end position="200"/>
    </location>
</feature>
<reference evidence="8 9" key="1">
    <citation type="submission" date="2024-04" db="EMBL/GenBank/DDBJ databases">
        <title>Human intestinal bacterial collection.</title>
        <authorList>
            <person name="Pauvert C."/>
            <person name="Hitch T.C.A."/>
            <person name="Clavel T."/>
        </authorList>
    </citation>
    <scope>NUCLEOTIDE SEQUENCE [LARGE SCALE GENOMIC DNA]</scope>
    <source>
        <strain evidence="8 9">CLA-AA-H141</strain>
    </source>
</reference>
<evidence type="ECO:0000259" key="7">
    <source>
        <dbReference type="SMART" id="SM00245"/>
    </source>
</evidence>
<proteinExistence type="inferred from homology"/>
<evidence type="ECO:0000256" key="4">
    <source>
        <dbReference type="ARBA" id="ARBA00022825"/>
    </source>
</evidence>
<dbReference type="Pfam" id="PF22694">
    <property type="entry name" value="CtpB_N-like"/>
    <property type="match status" value="1"/>
</dbReference>
<keyword evidence="3 5" id="KW-0378">Hydrolase</keyword>
<dbReference type="Gene3D" id="3.30.750.44">
    <property type="match status" value="1"/>
</dbReference>
<name>A0ABV1EE01_9FIRM</name>
<accession>A0ABV1EE01</accession>
<dbReference type="Pfam" id="PF13180">
    <property type="entry name" value="PDZ_2"/>
    <property type="match status" value="1"/>
</dbReference>
<sequence length="422" mass="46568">MRVAKGKMKHNFKKWILGAAVIAGCAGMMGCSFTKDNTKSGDLNTDAGKRHDNLEYNGSVVDEDTLEKLASLETIIDQSYYFDTSDEDMQNGLYAGLIEALDDPYAKYYTPEEFAKLQEDSSGEYAGIGVVVRQDEDTGYAIAVSITEDSPASEADIKPDDLICKIDDYEIQESDDLDYLVTKIRGEEGTDVTLEIYRPSERKYHTVTITRRKLENSTVSYFMADTDKKIGYVRVTQFVANTGDLFRKAVEDLKSQGMTALMIDLRSDPGGMLSTVVDMCDYLLPAGKIVYQEDKNGNVLSTYESTDEEQLDLPMVVLVNGESASASEIMTAALKEYGVATIVGENTYGKGIVQSVIPLSDGSAIKLTTAKYFTPNGNDIHKKGVAPDIEVELPEDYVSDDFQGEKDTQYQKGLEVLRGKVK</sequence>
<dbReference type="InterPro" id="IPR055210">
    <property type="entry name" value="CtpA/B_N"/>
</dbReference>
<comment type="similarity">
    <text evidence="1 5">Belongs to the peptidase S41A family.</text>
</comment>
<dbReference type="Proteomes" id="UP001482186">
    <property type="component" value="Unassembled WGS sequence"/>
</dbReference>
<dbReference type="SMART" id="SM00228">
    <property type="entry name" value="PDZ"/>
    <property type="match status" value="1"/>
</dbReference>
<evidence type="ECO:0000259" key="6">
    <source>
        <dbReference type="SMART" id="SM00228"/>
    </source>
</evidence>
<dbReference type="RefSeq" id="WP_349115613.1">
    <property type="nucleotide sequence ID" value="NZ_JBBNFM010000001.1"/>
</dbReference>
<dbReference type="InterPro" id="IPR001478">
    <property type="entry name" value="PDZ"/>
</dbReference>
<evidence type="ECO:0000256" key="3">
    <source>
        <dbReference type="ARBA" id="ARBA00022801"/>
    </source>
</evidence>
<dbReference type="PANTHER" id="PTHR32060:SF30">
    <property type="entry name" value="CARBOXY-TERMINAL PROCESSING PROTEASE CTPA"/>
    <property type="match status" value="1"/>
</dbReference>
<evidence type="ECO:0000256" key="5">
    <source>
        <dbReference type="RuleBase" id="RU004404"/>
    </source>
</evidence>
<dbReference type="Pfam" id="PF03572">
    <property type="entry name" value="Peptidase_S41"/>
    <property type="match status" value="1"/>
</dbReference>
<dbReference type="CDD" id="cd07560">
    <property type="entry name" value="Peptidase_S41_CPP"/>
    <property type="match status" value="1"/>
</dbReference>
<dbReference type="Gene3D" id="3.90.226.10">
    <property type="entry name" value="2-enoyl-CoA Hydratase, Chain A, domain 1"/>
    <property type="match status" value="1"/>
</dbReference>
<dbReference type="SMART" id="SM00245">
    <property type="entry name" value="TSPc"/>
    <property type="match status" value="1"/>
</dbReference>
<feature type="domain" description="Tail specific protease" evidence="7">
    <location>
        <begin position="202"/>
        <end position="392"/>
    </location>
</feature>
<dbReference type="PROSITE" id="PS51257">
    <property type="entry name" value="PROKAR_LIPOPROTEIN"/>
    <property type="match status" value="1"/>
</dbReference>
<dbReference type="InterPro" id="IPR005151">
    <property type="entry name" value="Tail-specific_protease"/>
</dbReference>
<evidence type="ECO:0000256" key="1">
    <source>
        <dbReference type="ARBA" id="ARBA00009179"/>
    </source>
</evidence>
<gene>
    <name evidence="8" type="ORF">AAAT04_01915</name>
</gene>
<dbReference type="CDD" id="cd06782">
    <property type="entry name" value="cpPDZ_CPP-like"/>
    <property type="match status" value="1"/>
</dbReference>
<dbReference type="EMBL" id="JBBNFM010000001">
    <property type="protein sequence ID" value="MEQ2452806.1"/>
    <property type="molecule type" value="Genomic_DNA"/>
</dbReference>
<dbReference type="SUPFAM" id="SSF50156">
    <property type="entry name" value="PDZ domain-like"/>
    <property type="match status" value="1"/>
</dbReference>
<dbReference type="InterPro" id="IPR004447">
    <property type="entry name" value="Peptidase_S41A"/>
</dbReference>
<keyword evidence="2 5" id="KW-0645">Protease</keyword>